<dbReference type="PANTHER" id="PTHR32552">
    <property type="entry name" value="FERRICHROME IRON RECEPTOR-RELATED"/>
    <property type="match status" value="1"/>
</dbReference>
<dbReference type="Pfam" id="PF00593">
    <property type="entry name" value="TonB_dep_Rec_b-barrel"/>
    <property type="match status" value="1"/>
</dbReference>
<keyword evidence="4" id="KW-0410">Iron transport</keyword>
<evidence type="ECO:0000313" key="16">
    <source>
        <dbReference type="EMBL" id="SLK00730.1"/>
    </source>
</evidence>
<evidence type="ECO:0000256" key="10">
    <source>
        <dbReference type="ARBA" id="ARBA00023237"/>
    </source>
</evidence>
<dbReference type="GO" id="GO:0009279">
    <property type="term" value="C:cell outer membrane"/>
    <property type="evidence" value="ECO:0007669"/>
    <property type="project" value="UniProtKB-SubCell"/>
</dbReference>
<keyword evidence="8 12" id="KW-0798">TonB box</keyword>
<accession>A0A1U6HY96</accession>
<keyword evidence="13" id="KW-0732">Signal</keyword>
<dbReference type="Gene3D" id="2.40.170.20">
    <property type="entry name" value="TonB-dependent receptor, beta-barrel domain"/>
    <property type="match status" value="1"/>
</dbReference>
<evidence type="ECO:0000256" key="2">
    <source>
        <dbReference type="ARBA" id="ARBA00022448"/>
    </source>
</evidence>
<evidence type="ECO:0000256" key="6">
    <source>
        <dbReference type="ARBA" id="ARBA00023004"/>
    </source>
</evidence>
<dbReference type="RefSeq" id="WP_245829133.1">
    <property type="nucleotide sequence ID" value="NZ_FVZE01000003.1"/>
</dbReference>
<dbReference type="InterPro" id="IPR012910">
    <property type="entry name" value="Plug_dom"/>
</dbReference>
<dbReference type="InterPro" id="IPR039426">
    <property type="entry name" value="TonB-dep_rcpt-like"/>
</dbReference>
<feature type="chain" id="PRO_5012052603" evidence="13">
    <location>
        <begin position="24"/>
        <end position="796"/>
    </location>
</feature>
<dbReference type="EMBL" id="FVZE01000003">
    <property type="protein sequence ID" value="SLK00730.1"/>
    <property type="molecule type" value="Genomic_DNA"/>
</dbReference>
<evidence type="ECO:0000256" key="12">
    <source>
        <dbReference type="RuleBase" id="RU003357"/>
    </source>
</evidence>
<evidence type="ECO:0000256" key="7">
    <source>
        <dbReference type="ARBA" id="ARBA00023065"/>
    </source>
</evidence>
<keyword evidence="9 11" id="KW-0472">Membrane</keyword>
<keyword evidence="10 11" id="KW-0998">Cell outer membrane</keyword>
<proteinExistence type="inferred from homology"/>
<dbReference type="AlphaFoldDB" id="A0A1U6HY96"/>
<comment type="similarity">
    <text evidence="11 12">Belongs to the TonB-dependent receptor family.</text>
</comment>
<evidence type="ECO:0000259" key="14">
    <source>
        <dbReference type="Pfam" id="PF00593"/>
    </source>
</evidence>
<evidence type="ECO:0000259" key="15">
    <source>
        <dbReference type="Pfam" id="PF07715"/>
    </source>
</evidence>
<evidence type="ECO:0000256" key="11">
    <source>
        <dbReference type="PROSITE-ProRule" id="PRU01360"/>
    </source>
</evidence>
<organism evidence="16 17">
    <name type="scientific">Novosphingobium mathurense</name>
    <dbReference type="NCBI Taxonomy" id="428990"/>
    <lineage>
        <taxon>Bacteria</taxon>
        <taxon>Pseudomonadati</taxon>
        <taxon>Pseudomonadota</taxon>
        <taxon>Alphaproteobacteria</taxon>
        <taxon>Sphingomonadales</taxon>
        <taxon>Sphingomonadaceae</taxon>
        <taxon>Novosphingobium</taxon>
    </lineage>
</organism>
<comment type="subcellular location">
    <subcellularLocation>
        <location evidence="1 11">Cell outer membrane</location>
        <topology evidence="1 11">Multi-pass membrane protein</topology>
    </subcellularLocation>
</comment>
<feature type="signal peptide" evidence="13">
    <location>
        <begin position="1"/>
        <end position="23"/>
    </location>
</feature>
<feature type="domain" description="TonB-dependent receptor-like beta-barrel" evidence="14">
    <location>
        <begin position="278"/>
        <end position="735"/>
    </location>
</feature>
<name>A0A1U6HY96_9SPHN</name>
<gene>
    <name evidence="16" type="ORF">SAMN06295987_103341</name>
</gene>
<dbReference type="InterPro" id="IPR036942">
    <property type="entry name" value="Beta-barrel_TonB_sf"/>
</dbReference>
<dbReference type="Proteomes" id="UP000190989">
    <property type="component" value="Unassembled WGS sequence"/>
</dbReference>
<keyword evidence="2 11" id="KW-0813">Transport</keyword>
<keyword evidence="17" id="KW-1185">Reference proteome</keyword>
<keyword evidence="7" id="KW-0406">Ion transport</keyword>
<evidence type="ECO:0000256" key="9">
    <source>
        <dbReference type="ARBA" id="ARBA00023136"/>
    </source>
</evidence>
<dbReference type="SUPFAM" id="SSF56935">
    <property type="entry name" value="Porins"/>
    <property type="match status" value="1"/>
</dbReference>
<reference evidence="17" key="1">
    <citation type="submission" date="2017-02" db="EMBL/GenBank/DDBJ databases">
        <authorList>
            <person name="Varghese N."/>
            <person name="Submissions S."/>
        </authorList>
    </citation>
    <scope>NUCLEOTIDE SEQUENCE [LARGE SCALE GENOMIC DNA]</scope>
    <source>
        <strain evidence="17">SM117</strain>
    </source>
</reference>
<feature type="domain" description="TonB-dependent receptor plug" evidence="15">
    <location>
        <begin position="54"/>
        <end position="163"/>
    </location>
</feature>
<evidence type="ECO:0000256" key="3">
    <source>
        <dbReference type="ARBA" id="ARBA00022452"/>
    </source>
</evidence>
<protein>
    <submittedName>
        <fullName evidence="16">Iron complex outermembrane recepter protein</fullName>
    </submittedName>
</protein>
<evidence type="ECO:0000313" key="17">
    <source>
        <dbReference type="Proteomes" id="UP000190989"/>
    </source>
</evidence>
<dbReference type="PROSITE" id="PS52016">
    <property type="entry name" value="TONB_DEPENDENT_REC_3"/>
    <property type="match status" value="1"/>
</dbReference>
<dbReference type="GO" id="GO:0006826">
    <property type="term" value="P:iron ion transport"/>
    <property type="evidence" value="ECO:0007669"/>
    <property type="project" value="UniProtKB-KW"/>
</dbReference>
<keyword evidence="3 11" id="KW-1134">Transmembrane beta strand</keyword>
<sequence>MKSTMLAGTAGLVLMTFSGSAVAQENDSAQDAANQPAGGLNTIVVTARRSAETLQDVPVAVTALSGDFIDRQNISEPTDVPQFAPNLTVEQQPSSLSAATIYIRGIGNQEPSAVSEQGVGIYLDGVYLARSAGAVFDLIDLERIEVLRGPQGTLFGRNTIGGALQFISKKPADSMGVTAKAGYGRFNEWYVKGRLDTGYIVGDSIKASISAQHREGDGYVNNTLVSSAKDPGALKANSVAVGIEGDFGDLTINYNFDWDKRDGTPGFFQIVATTPLFADYFSQSASYGGAPFLSSPVRQGTVQQAGFIDRSGDYRYTSKTKVQGHALTITYDPMPELTIKSITGYRKFFQDTILNLSGNGELLGQVVDFSSPTLVSVQPISPYTGNNAPQKQWQISQELQFLGKSGDFSYLVGTYIFHEKASEYNRQALTIVTPVAGLPFLGFPQSVADGIAALNPGLETVGVNAAPVQAFGGKSDSIAVFGQLTWKPAALNDRLEVTGGLRYTADDKQVYLAGDVNPVQRGRVSYDNVSWLASLSYEVFDDVMVYGRVSTGYRSGGINPRTNIVNTFAPEKATAYEVGLKSEMLNHRLRLNLAGYVTDYNDLQVQQFAAGTGGATSLIVNAGKVRLSGFEAELTALPFTGFQIDASVGYVNTNYKTFLFRDPGTNTVIDVADQARPLYTPKWSTHIGAEYSVPVGDALVRLRGDYSYRGKFYFNALDNTAPFNEQIVSPSSDKVKARLSVEDIKLGAGKLDLGIWGDNLLNQKRLASAIDFGALGFAGAMFQKPISYGVDARITF</sequence>
<evidence type="ECO:0000256" key="1">
    <source>
        <dbReference type="ARBA" id="ARBA00004571"/>
    </source>
</evidence>
<evidence type="ECO:0000256" key="4">
    <source>
        <dbReference type="ARBA" id="ARBA00022496"/>
    </source>
</evidence>
<dbReference type="Pfam" id="PF07715">
    <property type="entry name" value="Plug"/>
    <property type="match status" value="1"/>
</dbReference>
<dbReference type="PANTHER" id="PTHR32552:SF81">
    <property type="entry name" value="TONB-DEPENDENT OUTER MEMBRANE RECEPTOR"/>
    <property type="match status" value="1"/>
</dbReference>
<dbReference type="InterPro" id="IPR000531">
    <property type="entry name" value="Beta-barrel_TonB"/>
</dbReference>
<evidence type="ECO:0000256" key="5">
    <source>
        <dbReference type="ARBA" id="ARBA00022692"/>
    </source>
</evidence>
<keyword evidence="6" id="KW-0408">Iron</keyword>
<dbReference type="STRING" id="428990.SAMN06295987_103341"/>
<evidence type="ECO:0000256" key="13">
    <source>
        <dbReference type="SAM" id="SignalP"/>
    </source>
</evidence>
<evidence type="ECO:0000256" key="8">
    <source>
        <dbReference type="ARBA" id="ARBA00023077"/>
    </source>
</evidence>
<keyword evidence="5 11" id="KW-0812">Transmembrane</keyword>